<comment type="caution">
    <text evidence="2">The sequence shown here is derived from an EMBL/GenBank/DDBJ whole genome shotgun (WGS) entry which is preliminary data.</text>
</comment>
<dbReference type="EMBL" id="AMZH03000054">
    <property type="protein sequence ID" value="RRT85836.1"/>
    <property type="molecule type" value="Genomic_DNA"/>
</dbReference>
<evidence type="ECO:0000256" key="1">
    <source>
        <dbReference type="SAM" id="SignalP"/>
    </source>
</evidence>
<proteinExistence type="predicted"/>
<dbReference type="AlphaFoldDB" id="A0A427BBT7"/>
<dbReference type="Proteomes" id="UP000287651">
    <property type="component" value="Unassembled WGS sequence"/>
</dbReference>
<name>A0A427BBT7_ENSVE</name>
<accession>A0A427BBT7</accession>
<reference evidence="2 3" key="1">
    <citation type="journal article" date="2014" name="Agronomy (Basel)">
        <title>A Draft Genome Sequence for Ensete ventricosum, the Drought-Tolerant Tree Against Hunger.</title>
        <authorList>
            <person name="Harrison J."/>
            <person name="Moore K.A."/>
            <person name="Paszkiewicz K."/>
            <person name="Jones T."/>
            <person name="Grant M."/>
            <person name="Ambacheew D."/>
            <person name="Muzemil S."/>
            <person name="Studholme D.J."/>
        </authorList>
    </citation>
    <scope>NUCLEOTIDE SEQUENCE [LARGE SCALE GENOMIC DNA]</scope>
</reference>
<protein>
    <submittedName>
        <fullName evidence="2">Uncharacterized protein</fullName>
    </submittedName>
</protein>
<gene>
    <name evidence="2" type="ORF">B296_00001892</name>
</gene>
<keyword evidence="1" id="KW-0732">Signal</keyword>
<evidence type="ECO:0000313" key="3">
    <source>
        <dbReference type="Proteomes" id="UP000287651"/>
    </source>
</evidence>
<feature type="chain" id="PRO_5019287166" evidence="1">
    <location>
        <begin position="26"/>
        <end position="189"/>
    </location>
</feature>
<organism evidence="2 3">
    <name type="scientific">Ensete ventricosum</name>
    <name type="common">Abyssinian banana</name>
    <name type="synonym">Musa ensete</name>
    <dbReference type="NCBI Taxonomy" id="4639"/>
    <lineage>
        <taxon>Eukaryota</taxon>
        <taxon>Viridiplantae</taxon>
        <taxon>Streptophyta</taxon>
        <taxon>Embryophyta</taxon>
        <taxon>Tracheophyta</taxon>
        <taxon>Spermatophyta</taxon>
        <taxon>Magnoliopsida</taxon>
        <taxon>Liliopsida</taxon>
        <taxon>Zingiberales</taxon>
        <taxon>Musaceae</taxon>
        <taxon>Ensete</taxon>
    </lineage>
</organism>
<sequence>MWCKPTCSVLRGVLLFVTFPGDTSTSYDPERLGYGLLFCMSMRCHVGTDAIVILMPQDSIIICHIVPRREVQGQESEEILSSSRAIKDMIEIWLARRALLHPLLFNHHYTIALIDRVHDIGRVISYMGDKIIKLHDEIWMLKEGPGPMVIAAVEQRAANLLAEVERLKADLKGGGVWGVEHSVWIYNKK</sequence>
<feature type="signal peptide" evidence="1">
    <location>
        <begin position="1"/>
        <end position="25"/>
    </location>
</feature>
<evidence type="ECO:0000313" key="2">
    <source>
        <dbReference type="EMBL" id="RRT85836.1"/>
    </source>
</evidence>